<protein>
    <submittedName>
        <fullName evidence="4">Utp21 specific WD40 associated domain protein</fullName>
    </submittedName>
</protein>
<organism evidence="4 5">
    <name type="scientific">Teladorsagia circumcincta</name>
    <name type="common">Brown stomach worm</name>
    <name type="synonym">Ostertagia circumcincta</name>
    <dbReference type="NCBI Taxonomy" id="45464"/>
    <lineage>
        <taxon>Eukaryota</taxon>
        <taxon>Metazoa</taxon>
        <taxon>Ecdysozoa</taxon>
        <taxon>Nematoda</taxon>
        <taxon>Chromadorea</taxon>
        <taxon>Rhabditida</taxon>
        <taxon>Rhabditina</taxon>
        <taxon>Rhabditomorpha</taxon>
        <taxon>Strongyloidea</taxon>
        <taxon>Trichostrongylidae</taxon>
        <taxon>Teladorsagia</taxon>
    </lineage>
</organism>
<dbReference type="Gene3D" id="2.130.10.10">
    <property type="entry name" value="YVTN repeat-like/Quinoprotein amine dehydrogenase"/>
    <property type="match status" value="3"/>
</dbReference>
<keyword evidence="1" id="KW-0853">WD repeat</keyword>
<dbReference type="GO" id="GO:0006364">
    <property type="term" value="P:rRNA processing"/>
    <property type="evidence" value="ECO:0007669"/>
    <property type="project" value="InterPro"/>
</dbReference>
<evidence type="ECO:0000313" key="4">
    <source>
        <dbReference type="EMBL" id="PIO70997.1"/>
    </source>
</evidence>
<sequence>MRRTDSTLFAPYRSMGVVCSDVRPVIRPNESKVSGVYVASGTLVAVMKTCRHIDRYIDVGAKTKFMKVLGDYLIIIDEENGIRVFNIPDGQKLLHMEGSKEFQVTAMVHPSTYMYKILIGSSIGTMRLVNFRSGRVIHEFSKGFDAAITVLEQSPALDVMAIGLANGQIILHNIRVDETICKFRHEKAISAVGFRNDNKPLMTTADIGGDIVVWNLEKRQLVGKVANAHRAAVTELYFMPGEPIMVSASADNSLRTWVLDGGDDMPRQLVILEGHAEGVTAVQFNGKQEILSSGLDGSVRKYMVNVDTMRQKLGSAGTMSRALAKKKHISIESVRMEPVIDMAIGWSREAAWDNVLCRHNWSMKDFSKMLHYLVRLQQRLRFHRAETLLLLDIPLVSGHVDKFNVQSGLFVKTFTKGAQVEEKMTKKEKAKLEKAHESRITALTVNSRGSELITGCSKGSLKFWQVRSASVAVVDTLCRRVVRTFDSVGHSVNALTFSSDGRWLLTADDKKYIRVWELSTSQLIDVMLFDKPCIGMSFNSSGEYLATVHKLDPSLVTYSGLAPSRWANLPDLALIKERNKPDQPARKPKQAPFFLTAAPTLEGFEFEVPEENEEETRKTLQAKRSLLELESSFSASLRAAETVEELFEVFSCLKKMSVSAIDFQLRTLPEELLPKFFKMLTEVLKTRKDFELVQAYMATAIKIHRSSLWKNEGQGEDKDELLKVLEELSIEEEHVWSDYDQVMGEKAIFVWVNKNMYATHVNIRALPLDYVPTWADSCVAEIGVNTFVIDDESDEEWQQSDSLDPSLVTYSGLAPSRWANLPDLALIKERNKPEQPARKPKQAPFFLTAAPTLEGFEFEVPEENEEETRKTLQAKRSLLELESSFSASLRAADTVEELFEVFSCLKKMSVSAIDFQLRTLSEDLLPKFFRMLAEVLKTRKDFELVQAYMATAIKIHRSSLWKNEGQGEDKDELLKVLEELSIEEEHVWSDYDQVMVQNAAVAQWVKNALL</sequence>
<feature type="domain" description="WDR36/Utp21 C-terminal" evidence="2">
    <location>
        <begin position="802"/>
        <end position="1006"/>
    </location>
</feature>
<dbReference type="GO" id="GO:0034388">
    <property type="term" value="C:Pwp2p-containing subcomplex of 90S preribosome"/>
    <property type="evidence" value="ECO:0007669"/>
    <property type="project" value="TreeGrafter"/>
</dbReference>
<evidence type="ECO:0000259" key="3">
    <source>
        <dbReference type="Pfam" id="PF25171"/>
    </source>
</evidence>
<evidence type="ECO:0000259" key="2">
    <source>
        <dbReference type="Pfam" id="PF04192"/>
    </source>
</evidence>
<dbReference type="Pfam" id="PF25171">
    <property type="entry name" value="Beta-prop_WDR36-Utp21_1st"/>
    <property type="match status" value="1"/>
</dbReference>
<feature type="domain" description="WDR36/Utp21 N-terminal" evidence="3">
    <location>
        <begin position="32"/>
        <end position="260"/>
    </location>
</feature>
<evidence type="ECO:0000313" key="5">
    <source>
        <dbReference type="Proteomes" id="UP000230423"/>
    </source>
</evidence>
<gene>
    <name evidence="4" type="ORF">TELCIR_07120</name>
</gene>
<dbReference type="AlphaFoldDB" id="A0A2G9UL98"/>
<dbReference type="SUPFAM" id="SSF50978">
    <property type="entry name" value="WD40 repeat-like"/>
    <property type="match status" value="1"/>
</dbReference>
<dbReference type="SMART" id="SM00320">
    <property type="entry name" value="WD40"/>
    <property type="match status" value="7"/>
</dbReference>
<feature type="repeat" description="WD" evidence="1">
    <location>
        <begin position="226"/>
        <end position="267"/>
    </location>
</feature>
<dbReference type="PANTHER" id="PTHR22840:SF12">
    <property type="entry name" value="WD REPEAT-CONTAINING PROTEIN 36"/>
    <property type="match status" value="1"/>
</dbReference>
<dbReference type="InterPro" id="IPR001680">
    <property type="entry name" value="WD40_rpt"/>
</dbReference>
<dbReference type="PANTHER" id="PTHR22840">
    <property type="entry name" value="WD REPEAT-CONTAINING PROTEIN 36"/>
    <property type="match status" value="1"/>
</dbReference>
<dbReference type="OrthoDB" id="10250769at2759"/>
<dbReference type="Pfam" id="PF00400">
    <property type="entry name" value="WD40"/>
    <property type="match status" value="3"/>
</dbReference>
<dbReference type="EMBL" id="KZ346092">
    <property type="protein sequence ID" value="PIO70997.1"/>
    <property type="molecule type" value="Genomic_DNA"/>
</dbReference>
<feature type="domain" description="WDR36/Utp21 C-terminal" evidence="2">
    <location>
        <begin position="550"/>
        <end position="746"/>
    </location>
</feature>
<reference evidence="4 5" key="1">
    <citation type="submission" date="2015-09" db="EMBL/GenBank/DDBJ databases">
        <title>Draft genome of the parasitic nematode Teladorsagia circumcincta isolate WARC Sus (inbred).</title>
        <authorList>
            <person name="Mitreva M."/>
        </authorList>
    </citation>
    <scope>NUCLEOTIDE SEQUENCE [LARGE SCALE GENOMIC DNA]</scope>
    <source>
        <strain evidence="4 5">S</strain>
    </source>
</reference>
<name>A0A2G9UL98_TELCI</name>
<feature type="repeat" description="WD" evidence="1">
    <location>
        <begin position="485"/>
        <end position="526"/>
    </location>
</feature>
<dbReference type="InterPro" id="IPR059157">
    <property type="entry name" value="WDR36-Utp21_N"/>
</dbReference>
<feature type="repeat" description="WD" evidence="1">
    <location>
        <begin position="433"/>
        <end position="474"/>
    </location>
</feature>
<proteinExistence type="predicted"/>
<dbReference type="PROSITE" id="PS50294">
    <property type="entry name" value="WD_REPEATS_REGION"/>
    <property type="match status" value="2"/>
</dbReference>
<dbReference type="GO" id="GO:0032040">
    <property type="term" value="C:small-subunit processome"/>
    <property type="evidence" value="ECO:0007669"/>
    <property type="project" value="InterPro"/>
</dbReference>
<dbReference type="InterPro" id="IPR015943">
    <property type="entry name" value="WD40/YVTN_repeat-like_dom_sf"/>
</dbReference>
<dbReference type="InterPro" id="IPR036322">
    <property type="entry name" value="WD40_repeat_dom_sf"/>
</dbReference>
<dbReference type="Pfam" id="PF04192">
    <property type="entry name" value="Utp21"/>
    <property type="match status" value="2"/>
</dbReference>
<dbReference type="Proteomes" id="UP000230423">
    <property type="component" value="Unassembled WGS sequence"/>
</dbReference>
<dbReference type="InterPro" id="IPR007319">
    <property type="entry name" value="WDR36/Utp21_C"/>
</dbReference>
<accession>A0A2G9UL98</accession>
<evidence type="ECO:0000256" key="1">
    <source>
        <dbReference type="PROSITE-ProRule" id="PRU00221"/>
    </source>
</evidence>
<keyword evidence="5" id="KW-1185">Reference proteome</keyword>
<dbReference type="PROSITE" id="PS50082">
    <property type="entry name" value="WD_REPEATS_2"/>
    <property type="match status" value="3"/>
</dbReference>